<keyword evidence="3" id="KW-0963">Cytoplasm</keyword>
<gene>
    <name evidence="3" type="primary">ureD</name>
    <name evidence="4" type="ORF">PCC79_00500</name>
</gene>
<organism evidence="4 5">
    <name type="scientific">Propioniciclava soli</name>
    <dbReference type="NCBI Taxonomy" id="2775081"/>
    <lineage>
        <taxon>Bacteria</taxon>
        <taxon>Bacillati</taxon>
        <taxon>Actinomycetota</taxon>
        <taxon>Actinomycetes</taxon>
        <taxon>Propionibacteriales</taxon>
        <taxon>Propionibacteriaceae</taxon>
        <taxon>Propioniciclava</taxon>
    </lineage>
</organism>
<dbReference type="HAMAP" id="MF_01384">
    <property type="entry name" value="UreD"/>
    <property type="match status" value="1"/>
</dbReference>
<name>A0ABZ3C7G2_9ACTN</name>
<dbReference type="EMBL" id="CP115965">
    <property type="protein sequence ID" value="WZW98722.1"/>
    <property type="molecule type" value="Genomic_DNA"/>
</dbReference>
<proteinExistence type="inferred from homology"/>
<keyword evidence="5" id="KW-1185">Reference proteome</keyword>
<evidence type="ECO:0000256" key="2">
    <source>
        <dbReference type="ARBA" id="ARBA00023186"/>
    </source>
</evidence>
<comment type="similarity">
    <text evidence="1 3">Belongs to the UreD family.</text>
</comment>
<sequence length="273" mass="29151">MTAAPVLPPPTLTGQISLRAERRGDRTVVTGQRHDGSLRVLRPLYLEPEGQVTAVVVNPGGGYLGGDAYEQRFEVGAGASALVTTQSATRIYRTPHVGATQHTEVVLDAGARLELVPDQVIAYADARYDQSCRVEMTADATFVATEVVTPGWSPDGRPFRYEHVRSRTEVVVAGRLTALDNLVLAPHDGVIGALEGFSHVGTLLAVAPSLDQARVDAVAALLADADGVRWGVSRLGCPGLSVRLLGRDTDTVTRWLTAVLTLLRGTPPTLRKY</sequence>
<keyword evidence="3" id="KW-0996">Nickel insertion</keyword>
<protein>
    <recommendedName>
        <fullName evidence="3">Urease accessory protein UreD</fullName>
    </recommendedName>
</protein>
<dbReference type="InterPro" id="IPR002669">
    <property type="entry name" value="UreD"/>
</dbReference>
<comment type="subunit">
    <text evidence="3">UreD, UreF and UreG form a complex that acts as a GTP-hydrolysis-dependent molecular chaperone, activating the urease apoprotein by helping to assemble the nickel containing metallocenter of UreC. The UreE protein probably delivers the nickel.</text>
</comment>
<evidence type="ECO:0000256" key="3">
    <source>
        <dbReference type="HAMAP-Rule" id="MF_01384"/>
    </source>
</evidence>
<dbReference type="PANTHER" id="PTHR33643">
    <property type="entry name" value="UREASE ACCESSORY PROTEIN D"/>
    <property type="match status" value="1"/>
</dbReference>
<dbReference type="RefSeq" id="WP_342372693.1">
    <property type="nucleotide sequence ID" value="NZ_CP115965.1"/>
</dbReference>
<dbReference type="Pfam" id="PF01774">
    <property type="entry name" value="UreD"/>
    <property type="match status" value="1"/>
</dbReference>
<comment type="function">
    <text evidence="3">Required for maturation of urease via the functional incorporation of the urease nickel metallocenter.</text>
</comment>
<evidence type="ECO:0000313" key="4">
    <source>
        <dbReference type="EMBL" id="WZW98722.1"/>
    </source>
</evidence>
<evidence type="ECO:0000256" key="1">
    <source>
        <dbReference type="ARBA" id="ARBA00007177"/>
    </source>
</evidence>
<dbReference type="PANTHER" id="PTHR33643:SF1">
    <property type="entry name" value="UREASE ACCESSORY PROTEIN D"/>
    <property type="match status" value="1"/>
</dbReference>
<accession>A0ABZ3C7G2</accession>
<comment type="subcellular location">
    <subcellularLocation>
        <location evidence="3">Cytoplasm</location>
    </subcellularLocation>
</comment>
<keyword evidence="2 3" id="KW-0143">Chaperone</keyword>
<dbReference type="Proteomes" id="UP001434337">
    <property type="component" value="Chromosome"/>
</dbReference>
<evidence type="ECO:0000313" key="5">
    <source>
        <dbReference type="Proteomes" id="UP001434337"/>
    </source>
</evidence>
<reference evidence="4 5" key="1">
    <citation type="journal article" date="2023" name="Environ Microbiome">
        <title>A coral-associated actinobacterium mitigates coral bleaching under heat stress.</title>
        <authorList>
            <person name="Li J."/>
            <person name="Zou Y."/>
            <person name="Li Q."/>
            <person name="Zhang J."/>
            <person name="Bourne D.G."/>
            <person name="Lyu Y."/>
            <person name="Liu C."/>
            <person name="Zhang S."/>
        </authorList>
    </citation>
    <scope>NUCLEOTIDE SEQUENCE [LARGE SCALE GENOMIC DNA]</scope>
    <source>
        <strain evidence="4 5">SCSIO 13291</strain>
    </source>
</reference>